<reference evidence="5 6" key="1">
    <citation type="submission" date="2024-09" db="EMBL/GenBank/DDBJ databases">
        <authorList>
            <person name="Lee S.D."/>
        </authorList>
    </citation>
    <scope>NUCLEOTIDE SEQUENCE [LARGE SCALE GENOMIC DNA]</scope>
    <source>
        <strain evidence="5 6">N1-1</strain>
    </source>
</reference>
<keyword evidence="6" id="KW-1185">Reference proteome</keyword>
<feature type="signal peptide" evidence="3">
    <location>
        <begin position="1"/>
        <end position="34"/>
    </location>
</feature>
<dbReference type="PANTHER" id="PTHR42976">
    <property type="entry name" value="BIFUNCTIONAL CHITINASE/LYSOZYME-RELATED"/>
    <property type="match status" value="1"/>
</dbReference>
<keyword evidence="1" id="KW-0378">Hydrolase</keyword>
<name>A0ABV6VI41_9ACTN</name>
<dbReference type="InterPro" id="IPR008979">
    <property type="entry name" value="Galactose-bd-like_sf"/>
</dbReference>
<feature type="chain" id="PRO_5047538529" evidence="3">
    <location>
        <begin position="35"/>
        <end position="514"/>
    </location>
</feature>
<feature type="domain" description="GH18" evidence="4">
    <location>
        <begin position="213"/>
        <end position="514"/>
    </location>
</feature>
<evidence type="ECO:0000313" key="5">
    <source>
        <dbReference type="EMBL" id="MFC1413409.1"/>
    </source>
</evidence>
<dbReference type="InterPro" id="IPR017853">
    <property type="entry name" value="GH"/>
</dbReference>
<dbReference type="EMBL" id="JBHEZX010000016">
    <property type="protein sequence ID" value="MFC1413409.1"/>
    <property type="molecule type" value="Genomic_DNA"/>
</dbReference>
<organism evidence="5 6">
    <name type="scientific">Streptacidiphilus alkalitolerans</name>
    <dbReference type="NCBI Taxonomy" id="3342712"/>
    <lineage>
        <taxon>Bacteria</taxon>
        <taxon>Bacillati</taxon>
        <taxon>Actinomycetota</taxon>
        <taxon>Actinomycetes</taxon>
        <taxon>Kitasatosporales</taxon>
        <taxon>Streptomycetaceae</taxon>
        <taxon>Streptacidiphilus</taxon>
    </lineage>
</organism>
<comment type="caution">
    <text evidence="5">The sequence shown here is derived from an EMBL/GenBank/DDBJ whole genome shotgun (WGS) entry which is preliminary data.</text>
</comment>
<evidence type="ECO:0000256" key="3">
    <source>
        <dbReference type="SAM" id="SignalP"/>
    </source>
</evidence>
<dbReference type="PROSITE" id="PS51910">
    <property type="entry name" value="GH18_2"/>
    <property type="match status" value="1"/>
</dbReference>
<dbReference type="SUPFAM" id="SSF51445">
    <property type="entry name" value="(Trans)glycosidases"/>
    <property type="match status" value="1"/>
</dbReference>
<sequence>MPTHSGARRVLVGACCGALLGAGALLATGGSAQASTTQLLANPGFESGNLGSWSCSTADKVVTSPVSSGSYALSGTPVGSDFAQCAQTVSVAPNSTYTLTGKVEGSYVYLGATGTGVTASNWTPSATTWQTLSTSFTTGATTTSVQVYVHGWYGQPAFTADDLSLVGPAGGGATSSPTPTPSTTPSSSTSPTATPTPTATATPTPTATATPPPADTGFRHPVYMMPLDNSPQSISDIIAGSGENEFLFAFVLDSGGCTPAWGGNASTTVAADTAVLADVNAARAAGGDVAVSFGGYNGTELGTTCGSSSALAAAYQKVIDKYRLTRIDLDWENGSLDANMAVRWGAIKQLEAANPNLKVTVTIPMTTVGLPDTGRDEIQQAINNGARIDRVNIMDFDFGLTAGTETAAAEGVANAVVAQLEKLYGWDAATSWAHLSVQLMNGHTDQGSELFTQSTFNDLLAFVKSNHAAAFSYWAVNRDRACDPSVVHNWADGTCSSVTQNPYDFTKIITQFNG</sequence>
<accession>A0ABV6VI41</accession>
<feature type="compositionally biased region" description="Low complexity" evidence="2">
    <location>
        <begin position="174"/>
        <end position="209"/>
    </location>
</feature>
<dbReference type="InterPro" id="IPR052750">
    <property type="entry name" value="GH18_Chitinase"/>
</dbReference>
<dbReference type="InterPro" id="IPR001223">
    <property type="entry name" value="Glyco_hydro18_cat"/>
</dbReference>
<dbReference type="RefSeq" id="WP_380515220.1">
    <property type="nucleotide sequence ID" value="NZ_JBHEZX010000016.1"/>
</dbReference>
<dbReference type="InterPro" id="IPR006311">
    <property type="entry name" value="TAT_signal"/>
</dbReference>
<dbReference type="PROSITE" id="PS51318">
    <property type="entry name" value="TAT"/>
    <property type="match status" value="1"/>
</dbReference>
<dbReference type="Gene3D" id="2.60.120.260">
    <property type="entry name" value="Galactose-binding domain-like"/>
    <property type="match status" value="1"/>
</dbReference>
<dbReference type="Proteomes" id="UP001592582">
    <property type="component" value="Unassembled WGS sequence"/>
</dbReference>
<proteinExistence type="predicted"/>
<feature type="region of interest" description="Disordered" evidence="2">
    <location>
        <begin position="164"/>
        <end position="220"/>
    </location>
</feature>
<evidence type="ECO:0000259" key="4">
    <source>
        <dbReference type="PROSITE" id="PS51910"/>
    </source>
</evidence>
<gene>
    <name evidence="5" type="ORF">ACEZDG_29525</name>
</gene>
<evidence type="ECO:0000313" key="6">
    <source>
        <dbReference type="Proteomes" id="UP001592582"/>
    </source>
</evidence>
<dbReference type="PANTHER" id="PTHR42976:SF1">
    <property type="entry name" value="GH18 DOMAIN-CONTAINING PROTEIN-RELATED"/>
    <property type="match status" value="1"/>
</dbReference>
<dbReference type="Pfam" id="PF02018">
    <property type="entry name" value="CBM_4_9"/>
    <property type="match status" value="1"/>
</dbReference>
<dbReference type="InterPro" id="IPR003305">
    <property type="entry name" value="CenC_carb-bd"/>
</dbReference>
<keyword evidence="3" id="KW-0732">Signal</keyword>
<dbReference type="Gene3D" id="3.20.20.80">
    <property type="entry name" value="Glycosidases"/>
    <property type="match status" value="1"/>
</dbReference>
<evidence type="ECO:0000256" key="1">
    <source>
        <dbReference type="ARBA" id="ARBA00022801"/>
    </source>
</evidence>
<dbReference type="SUPFAM" id="SSF49785">
    <property type="entry name" value="Galactose-binding domain-like"/>
    <property type="match status" value="1"/>
</dbReference>
<evidence type="ECO:0000256" key="2">
    <source>
        <dbReference type="SAM" id="MobiDB-lite"/>
    </source>
</evidence>
<protein>
    <submittedName>
        <fullName evidence="5">Carbohydrate binding domain-containing protein</fullName>
    </submittedName>
</protein>